<feature type="compositionally biased region" description="Polar residues" evidence="3">
    <location>
        <begin position="983"/>
        <end position="1002"/>
    </location>
</feature>
<dbReference type="AlphaFoldDB" id="A0AAD5VUC9"/>
<comment type="similarity">
    <text evidence="1">Belongs to the cullin family.</text>
</comment>
<sequence length="1089" mass="122877">MSPFERVKDAIISQNTFIENHAGQHESGTERLLSRCISGAAYNSYAHQSKSDGCFPGTRTQYIRDIIDWATGSAQGRKSSLMWMHGPAGVGKSSIARTCARKIAALSALGASFFFSRENGIIDPAYFFSTIAYQLSRQNGNYRAILEAKVVDDPTLLDMDLETQFQELILKPMLELSERQPQNDPENVTQCVIMIDGLDECKNIDAQTIIIETVAKSIANHGKSVPLLWAFFGRSAPHLDEIKFSPTFSSLFWHVELRVSPEISPEIRLYLEGSLKPTQAPNWLSSDDLDALVKLVAGLYIYAATIVRFIKSPDSLTPETQLKALLSFCADSSWEQWLPAESSPKQSNPFIALDDFYYEIMRGVPGNVLPTIQKVLLLHHELSRRLQPITLDLTNIPPPVRLLANLVGLSLTQLKGALSKLYPVLGLREPERSEETHGNQWGSEAIFFHHASFLEFLLDRRRSKDFWIGQQCHWADLAMRSLSLLNLMYDMNGCPRDEKVTKLDLMFSAKPVARHLLFRDELYEQLHERLLKWCARSDLTTGEVLDRLRDVNPTMFRELGIEIDSNDIQKFPIDIRQHICRTSDVMILSAPKRPRKFNEPPNPSASEREIKEYIIHIHGLVQSSAGKPNCLSEFHRFVENSSSHGVDAHNLKGAVNNLEKPDLLRYYVDAWKACRVFTALLSSNNECIRNAVLDAWRTSFYQTLQEPKHRLTYTTLDLIDRRRQGDLFNKYCLYEFVHSLTQMRSTNDNLPSGPSATGLGVYEIDFKHLYLESTKRFYDQEAAILFSKHNVLSYLEHVQERLQEECEYIVALDLPGGTGEDVLTYTQACTEALLNVHFQKICAEFKALLVAKSDSKYLKLIYSLTNEIPGGVDALLEIFRTHVTTVAESSEQQHYVSMAETVFVADSRFCQAVHQVFEKPGLREVETISQDDFESRQRTRNEPAHRDEPYDVGDGVDTQSADEVDKPSTGEGDAPTLGPDGLPQSQNSNAEPDEVNVSNDAPDTTYDVPDVKSEGVVEEVRADPTTPGPLPPSMIASQNNGQRKGSKLFSWRRRLWDGISFKRLRERTKKVDLAKIRALFGVGSTSGGV</sequence>
<evidence type="ECO:0000256" key="1">
    <source>
        <dbReference type="ARBA" id="ARBA00006019"/>
    </source>
</evidence>
<feature type="domain" description="Cullin N-terminal" evidence="4">
    <location>
        <begin position="682"/>
        <end position="933"/>
    </location>
</feature>
<dbReference type="SUPFAM" id="SSF52540">
    <property type="entry name" value="P-loop containing nucleoside triphosphate hydrolases"/>
    <property type="match status" value="1"/>
</dbReference>
<dbReference type="Pfam" id="PF24883">
    <property type="entry name" value="NPHP3_N"/>
    <property type="match status" value="1"/>
</dbReference>
<dbReference type="Pfam" id="PF00888">
    <property type="entry name" value="Cullin"/>
    <property type="match status" value="1"/>
</dbReference>
<dbReference type="EMBL" id="JANIEX010000255">
    <property type="protein sequence ID" value="KAJ3570082.1"/>
    <property type="molecule type" value="Genomic_DNA"/>
</dbReference>
<comment type="caution">
    <text evidence="6">The sequence shown here is derived from an EMBL/GenBank/DDBJ whole genome shotgun (WGS) entry which is preliminary data.</text>
</comment>
<gene>
    <name evidence="6" type="ORF">NP233_g4637</name>
</gene>
<dbReference type="Proteomes" id="UP001213000">
    <property type="component" value="Unassembled WGS sequence"/>
</dbReference>
<name>A0AAD5VUC9_9AGAR</name>
<dbReference type="Gene3D" id="1.20.1310.10">
    <property type="entry name" value="Cullin Repeats"/>
    <property type="match status" value="1"/>
</dbReference>
<evidence type="ECO:0008006" key="8">
    <source>
        <dbReference type="Google" id="ProtNLM"/>
    </source>
</evidence>
<reference evidence="6" key="1">
    <citation type="submission" date="2022-07" db="EMBL/GenBank/DDBJ databases">
        <title>Genome Sequence of Leucocoprinus birnbaumii.</title>
        <authorList>
            <person name="Buettner E."/>
        </authorList>
    </citation>
    <scope>NUCLEOTIDE SEQUENCE</scope>
    <source>
        <strain evidence="6">VT141</strain>
    </source>
</reference>
<feature type="compositionally biased region" description="Basic and acidic residues" evidence="3">
    <location>
        <begin position="1009"/>
        <end position="1022"/>
    </location>
</feature>
<protein>
    <recommendedName>
        <fullName evidence="8">NACHT domain-containing protein</fullName>
    </recommendedName>
</protein>
<evidence type="ECO:0000256" key="2">
    <source>
        <dbReference type="ARBA" id="ARBA00022737"/>
    </source>
</evidence>
<dbReference type="InterPro" id="IPR016159">
    <property type="entry name" value="Cullin_repeat-like_dom_sf"/>
</dbReference>
<dbReference type="GO" id="GO:0031625">
    <property type="term" value="F:ubiquitin protein ligase binding"/>
    <property type="evidence" value="ECO:0007669"/>
    <property type="project" value="InterPro"/>
</dbReference>
<evidence type="ECO:0000256" key="3">
    <source>
        <dbReference type="SAM" id="MobiDB-lite"/>
    </source>
</evidence>
<evidence type="ECO:0000313" key="7">
    <source>
        <dbReference type="Proteomes" id="UP001213000"/>
    </source>
</evidence>
<feature type="region of interest" description="Disordered" evidence="3">
    <location>
        <begin position="928"/>
        <end position="1046"/>
    </location>
</feature>
<dbReference type="InterPro" id="IPR027417">
    <property type="entry name" value="P-loop_NTPase"/>
</dbReference>
<proteinExistence type="inferred from homology"/>
<evidence type="ECO:0000313" key="6">
    <source>
        <dbReference type="EMBL" id="KAJ3570082.1"/>
    </source>
</evidence>
<keyword evidence="2" id="KW-0677">Repeat</keyword>
<organism evidence="6 7">
    <name type="scientific">Leucocoprinus birnbaumii</name>
    <dbReference type="NCBI Taxonomy" id="56174"/>
    <lineage>
        <taxon>Eukaryota</taxon>
        <taxon>Fungi</taxon>
        <taxon>Dikarya</taxon>
        <taxon>Basidiomycota</taxon>
        <taxon>Agaricomycotina</taxon>
        <taxon>Agaricomycetes</taxon>
        <taxon>Agaricomycetidae</taxon>
        <taxon>Agaricales</taxon>
        <taxon>Agaricineae</taxon>
        <taxon>Agaricaceae</taxon>
        <taxon>Leucocoprinus</taxon>
    </lineage>
</organism>
<dbReference type="PANTHER" id="PTHR11932">
    <property type="entry name" value="CULLIN"/>
    <property type="match status" value="1"/>
</dbReference>
<evidence type="ECO:0000259" key="4">
    <source>
        <dbReference type="Pfam" id="PF00888"/>
    </source>
</evidence>
<dbReference type="GO" id="GO:0006511">
    <property type="term" value="P:ubiquitin-dependent protein catabolic process"/>
    <property type="evidence" value="ECO:0007669"/>
    <property type="project" value="InterPro"/>
</dbReference>
<dbReference type="SUPFAM" id="SSF74788">
    <property type="entry name" value="Cullin repeat-like"/>
    <property type="match status" value="1"/>
</dbReference>
<evidence type="ECO:0000259" key="5">
    <source>
        <dbReference type="Pfam" id="PF24883"/>
    </source>
</evidence>
<feature type="domain" description="Nephrocystin 3-like N-terminal" evidence="5">
    <location>
        <begin position="68"/>
        <end position="225"/>
    </location>
</feature>
<feature type="compositionally biased region" description="Basic and acidic residues" evidence="3">
    <location>
        <begin position="933"/>
        <end position="949"/>
    </location>
</feature>
<accession>A0AAD5VUC9</accession>
<dbReference type="InterPro" id="IPR001373">
    <property type="entry name" value="Cullin_N"/>
</dbReference>
<dbReference type="InterPro" id="IPR056884">
    <property type="entry name" value="NPHP3-like_N"/>
</dbReference>
<keyword evidence="7" id="KW-1185">Reference proteome</keyword>
<dbReference type="InterPro" id="IPR045093">
    <property type="entry name" value="Cullin"/>
</dbReference>
<dbReference type="Gene3D" id="3.40.50.300">
    <property type="entry name" value="P-loop containing nucleotide triphosphate hydrolases"/>
    <property type="match status" value="1"/>
</dbReference>